<proteinExistence type="predicted"/>
<evidence type="ECO:0000313" key="1">
    <source>
        <dbReference type="EMBL" id="RXV65053.1"/>
    </source>
</evidence>
<gene>
    <name evidence="1" type="ORF">D1006_33330</name>
</gene>
<dbReference type="AlphaFoldDB" id="A0A4Q2A739"/>
<name>A0A4Q2A739_9BURK</name>
<dbReference type="Proteomes" id="UP000289650">
    <property type="component" value="Unassembled WGS sequence"/>
</dbReference>
<reference evidence="1 2" key="1">
    <citation type="submission" date="2018-08" db="EMBL/GenBank/DDBJ databases">
        <title>Mountain-cultivated ginseng endophyte, Burkholderia stabilis and its activity against ginseng root rot disease.</title>
        <authorList>
            <person name="Tapan Kumar M."/>
            <person name="Bae H."/>
            <person name="Shanmugam G."/>
            <person name="Jeon J."/>
        </authorList>
    </citation>
    <scope>NUCLEOTIDE SEQUENCE [LARGE SCALE GENOMIC DNA]</scope>
    <source>
        <strain evidence="1 2">EB159</strain>
    </source>
</reference>
<comment type="caution">
    <text evidence="1">The sequence shown here is derived from an EMBL/GenBank/DDBJ whole genome shotgun (WGS) entry which is preliminary data.</text>
</comment>
<evidence type="ECO:0000313" key="2">
    <source>
        <dbReference type="Proteomes" id="UP000289650"/>
    </source>
</evidence>
<organism evidence="1 2">
    <name type="scientific">Burkholderia stabilis</name>
    <dbReference type="NCBI Taxonomy" id="95485"/>
    <lineage>
        <taxon>Bacteria</taxon>
        <taxon>Pseudomonadati</taxon>
        <taxon>Pseudomonadota</taxon>
        <taxon>Betaproteobacteria</taxon>
        <taxon>Burkholderiales</taxon>
        <taxon>Burkholderiaceae</taxon>
        <taxon>Burkholderia</taxon>
        <taxon>Burkholderia cepacia complex</taxon>
    </lineage>
</organism>
<protein>
    <submittedName>
        <fullName evidence="1">Uncharacterized protein</fullName>
    </submittedName>
</protein>
<accession>A0A4Q2A739</accession>
<sequence length="40" mass="4474">MTFGDCESDSATRGIVYLQSVQQGDGFWWAHPSRISCCFS</sequence>
<dbReference type="EMBL" id="QWEX01000003">
    <property type="protein sequence ID" value="RXV65053.1"/>
    <property type="molecule type" value="Genomic_DNA"/>
</dbReference>